<sequence length="195" mass="21914">MTYRFSLALPFNYLPSPDREAVRITLIATGFKRQDESEIRPLQSASCAFTLNNFDAPVDSSQELPRCGSTIELDAANTAWLAKMLPCFHLNLYDILFIADEVICAFGRVGTMFGCYKYGIKPDLVTLAKAVVRIYELFLSAQKFMMLYILRATSLVGVFSHGFTYSGHPVACAVALETLKIYKYVVIYPFECLII</sequence>
<evidence type="ECO:0000256" key="2">
    <source>
        <dbReference type="ARBA" id="ARBA00022576"/>
    </source>
</evidence>
<evidence type="ECO:0000256" key="1">
    <source>
        <dbReference type="ARBA" id="ARBA00008954"/>
    </source>
</evidence>
<dbReference type="InterPro" id="IPR015421">
    <property type="entry name" value="PyrdxlP-dep_Trfase_major"/>
</dbReference>
<comment type="caution">
    <text evidence="4">The sequence shown here is derived from an EMBL/GenBank/DDBJ whole genome shotgun (WGS) entry which is preliminary data.</text>
</comment>
<protein>
    <submittedName>
        <fullName evidence="4">Uncharacterized protein</fullName>
    </submittedName>
</protein>
<name>A0ABD3BRN7_9LAMI</name>
<dbReference type="Proteomes" id="UP001632038">
    <property type="component" value="Unassembled WGS sequence"/>
</dbReference>
<dbReference type="InterPro" id="IPR015424">
    <property type="entry name" value="PyrdxlP-dep_Trfase"/>
</dbReference>
<dbReference type="InterPro" id="IPR005814">
    <property type="entry name" value="Aminotrans_3"/>
</dbReference>
<keyword evidence="5" id="KW-1185">Reference proteome</keyword>
<dbReference type="SUPFAM" id="SSF53383">
    <property type="entry name" value="PLP-dependent transferases"/>
    <property type="match status" value="1"/>
</dbReference>
<keyword evidence="3" id="KW-0808">Transferase</keyword>
<dbReference type="Gene3D" id="3.40.640.10">
    <property type="entry name" value="Type I PLP-dependent aspartate aminotransferase-like (Major domain)"/>
    <property type="match status" value="1"/>
</dbReference>
<gene>
    <name evidence="4" type="ORF">CASFOL_034846</name>
</gene>
<dbReference type="PANTHER" id="PTHR42684">
    <property type="entry name" value="ADENOSYLMETHIONINE-8-AMINO-7-OXONONANOATE AMINOTRANSFERASE"/>
    <property type="match status" value="1"/>
</dbReference>
<reference evidence="5" key="1">
    <citation type="journal article" date="2024" name="IScience">
        <title>Strigolactones Initiate the Formation of Haustorium-like Structures in Castilleja.</title>
        <authorList>
            <person name="Buerger M."/>
            <person name="Peterson D."/>
            <person name="Chory J."/>
        </authorList>
    </citation>
    <scope>NUCLEOTIDE SEQUENCE [LARGE SCALE GENOMIC DNA]</scope>
</reference>
<evidence type="ECO:0000313" key="5">
    <source>
        <dbReference type="Proteomes" id="UP001632038"/>
    </source>
</evidence>
<evidence type="ECO:0000313" key="4">
    <source>
        <dbReference type="EMBL" id="KAL3619934.1"/>
    </source>
</evidence>
<proteinExistence type="inferred from homology"/>
<dbReference type="GO" id="GO:0008483">
    <property type="term" value="F:transaminase activity"/>
    <property type="evidence" value="ECO:0007669"/>
    <property type="project" value="UniProtKB-KW"/>
</dbReference>
<dbReference type="EMBL" id="JAVIJP010000066">
    <property type="protein sequence ID" value="KAL3619934.1"/>
    <property type="molecule type" value="Genomic_DNA"/>
</dbReference>
<keyword evidence="2" id="KW-0032">Aminotransferase</keyword>
<evidence type="ECO:0000256" key="3">
    <source>
        <dbReference type="ARBA" id="ARBA00022679"/>
    </source>
</evidence>
<dbReference type="AlphaFoldDB" id="A0ABD3BRN7"/>
<dbReference type="Pfam" id="PF00202">
    <property type="entry name" value="Aminotran_3"/>
    <property type="match status" value="1"/>
</dbReference>
<accession>A0ABD3BRN7</accession>
<dbReference type="PANTHER" id="PTHR42684:SF3">
    <property type="entry name" value="ADENOSYLMETHIONINE-8-AMINO-7-OXONONANOATE AMINOTRANSFERASE"/>
    <property type="match status" value="1"/>
</dbReference>
<comment type="similarity">
    <text evidence="1">Belongs to the class-III pyridoxal-phosphate-dependent aminotransferase family.</text>
</comment>
<organism evidence="4 5">
    <name type="scientific">Castilleja foliolosa</name>
    <dbReference type="NCBI Taxonomy" id="1961234"/>
    <lineage>
        <taxon>Eukaryota</taxon>
        <taxon>Viridiplantae</taxon>
        <taxon>Streptophyta</taxon>
        <taxon>Embryophyta</taxon>
        <taxon>Tracheophyta</taxon>
        <taxon>Spermatophyta</taxon>
        <taxon>Magnoliopsida</taxon>
        <taxon>eudicotyledons</taxon>
        <taxon>Gunneridae</taxon>
        <taxon>Pentapetalae</taxon>
        <taxon>asterids</taxon>
        <taxon>lamiids</taxon>
        <taxon>Lamiales</taxon>
        <taxon>Orobanchaceae</taxon>
        <taxon>Pedicularideae</taxon>
        <taxon>Castillejinae</taxon>
        <taxon>Castilleja</taxon>
    </lineage>
</organism>